<keyword evidence="1" id="KW-0812">Transmembrane</keyword>
<dbReference type="EMBL" id="AZAJ01000001">
    <property type="protein sequence ID" value="ETA66606.1"/>
    <property type="molecule type" value="Genomic_DNA"/>
</dbReference>
<evidence type="ECO:0000256" key="1">
    <source>
        <dbReference type="SAM" id="Phobius"/>
    </source>
</evidence>
<gene>
    <name evidence="2" type="ORF">MettiDRAFT_0003</name>
</gene>
<accession>W9DT73</accession>
<dbReference type="STRING" id="1090322.MettiDRAFT_0003"/>
<organism evidence="2 3">
    <name type="scientific">Methanolobus tindarius DSM 2278</name>
    <dbReference type="NCBI Taxonomy" id="1090322"/>
    <lineage>
        <taxon>Archaea</taxon>
        <taxon>Methanobacteriati</taxon>
        <taxon>Methanobacteriota</taxon>
        <taxon>Stenosarchaea group</taxon>
        <taxon>Methanomicrobia</taxon>
        <taxon>Methanosarcinales</taxon>
        <taxon>Methanosarcinaceae</taxon>
        <taxon>Methanolobus</taxon>
    </lineage>
</organism>
<evidence type="ECO:0000313" key="2">
    <source>
        <dbReference type="EMBL" id="ETA66606.1"/>
    </source>
</evidence>
<feature type="transmembrane region" description="Helical" evidence="1">
    <location>
        <begin position="131"/>
        <end position="149"/>
    </location>
</feature>
<sequence length="150" mass="16691">MRRSNNKNKDKKEKARALIIRPGLDGIDLQTINVDDEIGKDPNFNKEFVLSESTIPLTINGKKPEHVYLIDGGKGVSVKLIRSDETEKVGEGENERKLSLMTMKTSPKKVAAILDTTVMQRAYGLKPDKRTIVIALFIGIAMGFFTGILF</sequence>
<proteinExistence type="predicted"/>
<dbReference type="Proteomes" id="UP000019483">
    <property type="component" value="Unassembled WGS sequence"/>
</dbReference>
<name>W9DT73_METTI</name>
<keyword evidence="3" id="KW-1185">Reference proteome</keyword>
<dbReference type="OrthoDB" id="376383at2157"/>
<reference evidence="2 3" key="1">
    <citation type="submission" date="2013-08" db="EMBL/GenBank/DDBJ databases">
        <authorList>
            <consortium name="DOE Joint Genome Institute"/>
            <person name="Eisen J."/>
            <person name="Huntemann M."/>
            <person name="Han J."/>
            <person name="Chen A."/>
            <person name="Kyrpides N."/>
            <person name="Mavromatis K."/>
            <person name="Markowitz V."/>
            <person name="Palaniappan K."/>
            <person name="Ivanova N."/>
            <person name="Schaumberg A."/>
            <person name="Pati A."/>
            <person name="Liolios K."/>
            <person name="Nordberg H.P."/>
            <person name="Cantor M.N."/>
            <person name="Hua S.X."/>
            <person name="Woyke T."/>
        </authorList>
    </citation>
    <scope>NUCLEOTIDE SEQUENCE [LARGE SCALE GENOMIC DNA]</scope>
    <source>
        <strain evidence="2 3">DSM 2278</strain>
    </source>
</reference>
<dbReference type="AlphaFoldDB" id="W9DT73"/>
<comment type="caution">
    <text evidence="2">The sequence shown here is derived from an EMBL/GenBank/DDBJ whole genome shotgun (WGS) entry which is preliminary data.</text>
</comment>
<dbReference type="RefSeq" id="WP_023843743.1">
    <property type="nucleotide sequence ID" value="NZ_AZAJ01000001.1"/>
</dbReference>
<evidence type="ECO:0000313" key="3">
    <source>
        <dbReference type="Proteomes" id="UP000019483"/>
    </source>
</evidence>
<keyword evidence="1" id="KW-0472">Membrane</keyword>
<keyword evidence="1" id="KW-1133">Transmembrane helix</keyword>
<protein>
    <submittedName>
        <fullName evidence="2">Uncharacterized protein</fullName>
    </submittedName>
</protein>